<sequence>MSKSNDKDEALPEDFPKLIYDLINDILFTFPEYKENLDENLLKIKEQQDKESVVKIYEHLKKVLPERFFDILYKNEAMFQKEEINTEFLPGIEFKKLWKEEISVKTKETIWKYLQLILFTVIGKVDSQDSFGDTAKLFEAINEDELKDKLEETMSNLQNMMGGEDVIDISGIDMENLPRPEQIQDHINGLLDGKLGNLAKEIAEETAQELNFDTENAQSVNDVFQQLFKNPGKLMNLVKNVGGKLDSKIKSGEIKESEIMKEASDLLSKMKDMPGMGDIQSMMRQMGLNLGKGQKVNLGAMQGKLSQDIKVAQMKERMRQKSLQKQKEQKEHREHQEYLKSLPPAPPMTDAQIEELVFSIEGEKAEKSERNGNNNNNNNKKKKKKGKKK</sequence>
<dbReference type="AlphaFoldDB" id="A0A6C0CWN2"/>
<feature type="region of interest" description="Disordered" evidence="1">
    <location>
        <begin position="315"/>
        <end position="389"/>
    </location>
</feature>
<dbReference type="EMBL" id="MN739500">
    <property type="protein sequence ID" value="QHT08741.1"/>
    <property type="molecule type" value="Genomic_DNA"/>
</dbReference>
<feature type="compositionally biased region" description="Basic and acidic residues" evidence="1">
    <location>
        <begin position="361"/>
        <end position="370"/>
    </location>
</feature>
<evidence type="ECO:0000313" key="2">
    <source>
        <dbReference type="EMBL" id="QHT08741.1"/>
    </source>
</evidence>
<proteinExistence type="predicted"/>
<feature type="compositionally biased region" description="Basic residues" evidence="1">
    <location>
        <begin position="379"/>
        <end position="389"/>
    </location>
</feature>
<organism evidence="2">
    <name type="scientific">viral metagenome</name>
    <dbReference type="NCBI Taxonomy" id="1070528"/>
    <lineage>
        <taxon>unclassified sequences</taxon>
        <taxon>metagenomes</taxon>
        <taxon>organismal metagenomes</taxon>
    </lineage>
</organism>
<accession>A0A6C0CWN2</accession>
<reference evidence="2" key="1">
    <citation type="journal article" date="2020" name="Nature">
        <title>Giant virus diversity and host interactions through global metagenomics.</title>
        <authorList>
            <person name="Schulz F."/>
            <person name="Roux S."/>
            <person name="Paez-Espino D."/>
            <person name="Jungbluth S."/>
            <person name="Walsh D.A."/>
            <person name="Denef V.J."/>
            <person name="McMahon K.D."/>
            <person name="Konstantinidis K.T."/>
            <person name="Eloe-Fadrosh E.A."/>
            <person name="Kyrpides N.C."/>
            <person name="Woyke T."/>
        </authorList>
    </citation>
    <scope>NUCLEOTIDE SEQUENCE</scope>
    <source>
        <strain evidence="2">GVMAG-M-3300023109-53</strain>
    </source>
</reference>
<evidence type="ECO:0000256" key="1">
    <source>
        <dbReference type="SAM" id="MobiDB-lite"/>
    </source>
</evidence>
<feature type="compositionally biased region" description="Basic and acidic residues" evidence="1">
    <location>
        <begin position="315"/>
        <end position="338"/>
    </location>
</feature>
<name>A0A6C0CWN2_9ZZZZ</name>
<protein>
    <submittedName>
        <fullName evidence="2">Uncharacterized protein</fullName>
    </submittedName>
</protein>